<keyword evidence="4" id="KW-0539">Nucleus</keyword>
<gene>
    <name evidence="6" type="ORF">GOP47_0013452</name>
</gene>
<organism evidence="6 7">
    <name type="scientific">Adiantum capillus-veneris</name>
    <name type="common">Maidenhair fern</name>
    <dbReference type="NCBI Taxonomy" id="13818"/>
    <lineage>
        <taxon>Eukaryota</taxon>
        <taxon>Viridiplantae</taxon>
        <taxon>Streptophyta</taxon>
        <taxon>Embryophyta</taxon>
        <taxon>Tracheophyta</taxon>
        <taxon>Polypodiopsida</taxon>
        <taxon>Polypodiidae</taxon>
        <taxon>Polypodiales</taxon>
        <taxon>Pteridineae</taxon>
        <taxon>Pteridaceae</taxon>
        <taxon>Vittarioideae</taxon>
        <taxon>Adiantum</taxon>
    </lineage>
</organism>
<dbReference type="Gene3D" id="2.40.330.10">
    <property type="entry name" value="DNA-binding pseudobarrel domain"/>
    <property type="match status" value="1"/>
</dbReference>
<evidence type="ECO:0000256" key="3">
    <source>
        <dbReference type="ARBA" id="ARBA00023163"/>
    </source>
</evidence>
<dbReference type="Proteomes" id="UP000886520">
    <property type="component" value="Chromosome 13"/>
</dbReference>
<keyword evidence="2" id="KW-0238">DNA-binding</keyword>
<accession>A0A9D4ZFS6</accession>
<dbReference type="OrthoDB" id="757982at2759"/>
<reference evidence="6" key="1">
    <citation type="submission" date="2021-01" db="EMBL/GenBank/DDBJ databases">
        <title>Adiantum capillus-veneris genome.</title>
        <authorList>
            <person name="Fang Y."/>
            <person name="Liao Q."/>
        </authorList>
    </citation>
    <scope>NUCLEOTIDE SEQUENCE</scope>
    <source>
        <strain evidence="6">H3</strain>
        <tissue evidence="6">Leaf</tissue>
    </source>
</reference>
<dbReference type="PROSITE" id="PS50863">
    <property type="entry name" value="B3"/>
    <property type="match status" value="1"/>
</dbReference>
<evidence type="ECO:0000259" key="5">
    <source>
        <dbReference type="PROSITE" id="PS50863"/>
    </source>
</evidence>
<feature type="domain" description="TF-B3" evidence="5">
    <location>
        <begin position="470"/>
        <end position="572"/>
    </location>
</feature>
<evidence type="ECO:0000313" key="7">
    <source>
        <dbReference type="Proteomes" id="UP000886520"/>
    </source>
</evidence>
<dbReference type="PANTHER" id="PTHR31140">
    <property type="entry name" value="B3 DOMAIN-CONTAINING TRANSCRIPTION FACTOR ABI3"/>
    <property type="match status" value="1"/>
</dbReference>
<keyword evidence="1" id="KW-0805">Transcription regulation</keyword>
<comment type="caution">
    <text evidence="6">The sequence shown here is derived from an EMBL/GenBank/DDBJ whole genome shotgun (WGS) entry which is preliminary data.</text>
</comment>
<evidence type="ECO:0000256" key="1">
    <source>
        <dbReference type="ARBA" id="ARBA00023015"/>
    </source>
</evidence>
<dbReference type="GO" id="GO:0003677">
    <property type="term" value="F:DNA binding"/>
    <property type="evidence" value="ECO:0007669"/>
    <property type="project" value="UniProtKB-KW"/>
</dbReference>
<evidence type="ECO:0000256" key="2">
    <source>
        <dbReference type="ARBA" id="ARBA00023125"/>
    </source>
</evidence>
<dbReference type="EMBL" id="JABFUD020000013">
    <property type="protein sequence ID" value="KAI5071201.1"/>
    <property type="molecule type" value="Genomic_DNA"/>
</dbReference>
<keyword evidence="3" id="KW-0804">Transcription</keyword>
<dbReference type="AlphaFoldDB" id="A0A9D4ZFS6"/>
<sequence length="573" mass="65159">MLEEAANGSSDLHEVFFSDDHHIDATLPDLVEENSSFLWSIGHVEADSSSADAYTSCTKDISDIKIVKEFQFLHRYEENCYQLSIEDTQTIRLQVSKLPKAISEDTFLPRCHKFEEHESAHNQLQAVEEPNPHVLQEGGQPVERENCQPIIEEPVEGDDPTFEDCMALDRFNYECPSLDIQDIAPIDSFEDLHCVAVQESIGIPEEASPQKTYMAALSMNDELLLSTSLSSLSTTDGQVSPSFTSFESMQTKDEEIHTHLNPPLYINQHAEVAPEMIAITMTDVPTDPYMCIEELPMLNNGGWDFSMLNSMGVNSHSNMVSFYDPSTFPTEQGPLISSCIFNPSIISSNDNLVYPTQKSLKTASYFSSIINQHHDQGCLTEILPFSNNNNLSWQSPAAKTRAARKRRMARKLLHVVPYQSRASSSTWSTPTLLTNTKERPCHVQGKGSAHEKHVEAEVSCIDETKLRFLLQKELKPSDVGSLGRIILPKKDAEISLPKLNEKEGMAIPMIDISESRVWTLRFRYWPNNKSRMYLLENTRDFVRYHHLREGDYIMLFKDDYNEKYVIRTRKFAK</sequence>
<dbReference type="PANTHER" id="PTHR31140:SF81">
    <property type="entry name" value="B3 DOMAIN-CONTAINING TRANSCRIPTION FACTOR ABI3"/>
    <property type="match status" value="1"/>
</dbReference>
<dbReference type="CDD" id="cd10017">
    <property type="entry name" value="B3_DNA"/>
    <property type="match status" value="1"/>
</dbReference>
<dbReference type="SUPFAM" id="SSF101936">
    <property type="entry name" value="DNA-binding pseudobarrel domain"/>
    <property type="match status" value="1"/>
</dbReference>
<dbReference type="Pfam" id="PF02362">
    <property type="entry name" value="B3"/>
    <property type="match status" value="1"/>
</dbReference>
<keyword evidence="7" id="KW-1185">Reference proteome</keyword>
<evidence type="ECO:0000313" key="6">
    <source>
        <dbReference type="EMBL" id="KAI5071201.1"/>
    </source>
</evidence>
<evidence type="ECO:0000256" key="4">
    <source>
        <dbReference type="ARBA" id="ARBA00023242"/>
    </source>
</evidence>
<dbReference type="GO" id="GO:0003700">
    <property type="term" value="F:DNA-binding transcription factor activity"/>
    <property type="evidence" value="ECO:0007669"/>
    <property type="project" value="InterPro"/>
</dbReference>
<proteinExistence type="predicted"/>
<dbReference type="SMART" id="SM01019">
    <property type="entry name" value="B3"/>
    <property type="match status" value="1"/>
</dbReference>
<dbReference type="InterPro" id="IPR003340">
    <property type="entry name" value="B3_DNA-bd"/>
</dbReference>
<dbReference type="InterPro" id="IPR015300">
    <property type="entry name" value="DNA-bd_pseudobarrel_sf"/>
</dbReference>
<dbReference type="InterPro" id="IPR044800">
    <property type="entry name" value="LEC2-like"/>
</dbReference>
<protein>
    <recommendedName>
        <fullName evidence="5">TF-B3 domain-containing protein</fullName>
    </recommendedName>
</protein>
<name>A0A9D4ZFS6_ADICA</name>